<reference evidence="1 2" key="1">
    <citation type="submission" date="2019-06" db="EMBL/GenBank/DDBJ databases">
        <title>The organization of the Streptococcus sanguinis genomes.</title>
        <authorList>
            <person name="Wang H.Y."/>
            <person name="Chen Y.Y.M."/>
            <person name="Wu C.H."/>
        </authorList>
    </citation>
    <scope>NUCLEOTIDE SEQUENCE [LARGE SCALE GENOMIC DNA]</scope>
    <source>
        <strain evidence="1 2">CGMH058</strain>
    </source>
</reference>
<accession>A0A7H8V3I8</accession>
<dbReference type="AlphaFoldDB" id="A0A7H8V3I8"/>
<evidence type="ECO:0000313" key="2">
    <source>
        <dbReference type="Proteomes" id="UP000509535"/>
    </source>
</evidence>
<sequence length="83" mass="9894">MAKQQTELLADDLMADSLQAENYLKQGRTCPLATIQLGLEDWLHHYLYRYQKASPELRFKIFLYSNFYDRKIVHDIERGEVNE</sequence>
<dbReference type="EMBL" id="CP040798">
    <property type="protein sequence ID" value="QLB51094.1"/>
    <property type="molecule type" value="Genomic_DNA"/>
</dbReference>
<name>A0A7H8V3I8_STRSA</name>
<protein>
    <submittedName>
        <fullName evidence="1">Uncharacterized protein</fullName>
    </submittedName>
</protein>
<organism evidence="1 2">
    <name type="scientific">Streptococcus sanguinis</name>
    <dbReference type="NCBI Taxonomy" id="1305"/>
    <lineage>
        <taxon>Bacteria</taxon>
        <taxon>Bacillati</taxon>
        <taxon>Bacillota</taxon>
        <taxon>Bacilli</taxon>
        <taxon>Lactobacillales</taxon>
        <taxon>Streptococcaceae</taxon>
        <taxon>Streptococcus</taxon>
    </lineage>
</organism>
<evidence type="ECO:0000313" key="1">
    <source>
        <dbReference type="EMBL" id="QLB51094.1"/>
    </source>
</evidence>
<dbReference type="Proteomes" id="UP000509535">
    <property type="component" value="Chromosome"/>
</dbReference>
<proteinExistence type="predicted"/>
<dbReference type="RefSeq" id="WP_176799714.1">
    <property type="nucleotide sequence ID" value="NZ_CP040798.1"/>
</dbReference>
<gene>
    <name evidence="1" type="ORF">FDP16_11910</name>
</gene>